<dbReference type="Gene3D" id="3.40.1000.10">
    <property type="entry name" value="Mog1/PsbP, alpha/beta/alpha sandwich"/>
    <property type="match status" value="1"/>
</dbReference>
<accession>A0A917H3S9</accession>
<evidence type="ECO:0000313" key="9">
    <source>
        <dbReference type="Proteomes" id="UP000600247"/>
    </source>
</evidence>
<dbReference type="GO" id="GO:0016020">
    <property type="term" value="C:membrane"/>
    <property type="evidence" value="ECO:0007669"/>
    <property type="project" value="UniProtKB-SubCell"/>
</dbReference>
<dbReference type="PANTHER" id="PTHR38480:SF1">
    <property type="entry name" value="SLR0254 PROTEIN"/>
    <property type="match status" value="1"/>
</dbReference>
<reference evidence="8 9" key="1">
    <citation type="journal article" date="2014" name="Int. J. Syst. Evol. Microbiol.">
        <title>Complete genome sequence of Corynebacterium casei LMG S-19264T (=DSM 44701T), isolated from a smear-ripened cheese.</title>
        <authorList>
            <consortium name="US DOE Joint Genome Institute (JGI-PGF)"/>
            <person name="Walter F."/>
            <person name="Albersmeier A."/>
            <person name="Kalinowski J."/>
            <person name="Ruckert C."/>
        </authorList>
    </citation>
    <scope>NUCLEOTIDE SEQUENCE [LARGE SCALE GENOMIC DNA]</scope>
    <source>
        <strain evidence="8 9">CGMCC 1.15286</strain>
    </source>
</reference>
<evidence type="ECO:0000259" key="7">
    <source>
        <dbReference type="Pfam" id="PF06271"/>
    </source>
</evidence>
<dbReference type="PANTHER" id="PTHR38480">
    <property type="entry name" value="SLR0254 PROTEIN"/>
    <property type="match status" value="1"/>
</dbReference>
<dbReference type="EMBL" id="BMHY01000003">
    <property type="protein sequence ID" value="GGG66679.1"/>
    <property type="molecule type" value="Genomic_DNA"/>
</dbReference>
<feature type="transmembrane region" description="Helical" evidence="6">
    <location>
        <begin position="12"/>
        <end position="30"/>
    </location>
</feature>
<evidence type="ECO:0000256" key="5">
    <source>
        <dbReference type="SAM" id="MobiDB-lite"/>
    </source>
</evidence>
<keyword evidence="9" id="KW-1185">Reference proteome</keyword>
<sequence>MGASIRNDDSAAILLIVAAYPFLVFAYYILLEGYTGYTLGKMLVRIRVVNGEGGTPGFVKGLIRSSIRIIDTNPFLAGGLPAGIAVLATKNKQRLGDMAAKTYVVKVRDLEPERRGNNVVLAPVFTVIVLIGLIGGGLGIASLIDASNESDRMPASHFQSESNGIIESDEPSNQDAEDIQWTSRDQSFTLITPSYWEDREIPDHDNGLNLSLVDFESNSLMVVSQDIELGVIDSELLGSYAQSFMENLGEYENTTVVEEPTALTVNSYNAQKFIIQTKIESFEYVYLVVIIQTKTAVHQIIALSDVEKFDAVKFEFERIIESFAETVYSS</sequence>
<organism evidence="8 9">
    <name type="scientific">Paenibacillus radicis</name>
    <name type="common">ex Gao et al. 2016</name>
    <dbReference type="NCBI Taxonomy" id="1737354"/>
    <lineage>
        <taxon>Bacteria</taxon>
        <taxon>Bacillati</taxon>
        <taxon>Bacillota</taxon>
        <taxon>Bacilli</taxon>
        <taxon>Bacillales</taxon>
        <taxon>Paenibacillaceae</taxon>
        <taxon>Paenibacillus</taxon>
    </lineage>
</organism>
<evidence type="ECO:0000256" key="1">
    <source>
        <dbReference type="ARBA" id="ARBA00004141"/>
    </source>
</evidence>
<comment type="caution">
    <text evidence="8">The sequence shown here is derived from an EMBL/GenBank/DDBJ whole genome shotgun (WGS) entry which is preliminary data.</text>
</comment>
<feature type="region of interest" description="Disordered" evidence="5">
    <location>
        <begin position="153"/>
        <end position="178"/>
    </location>
</feature>
<evidence type="ECO:0000313" key="8">
    <source>
        <dbReference type="EMBL" id="GGG66679.1"/>
    </source>
</evidence>
<feature type="compositionally biased region" description="Acidic residues" evidence="5">
    <location>
        <begin position="167"/>
        <end position="178"/>
    </location>
</feature>
<dbReference type="InterPro" id="IPR010432">
    <property type="entry name" value="RDD"/>
</dbReference>
<gene>
    <name evidence="8" type="ORF">GCM10010918_21440</name>
</gene>
<evidence type="ECO:0000256" key="2">
    <source>
        <dbReference type="ARBA" id="ARBA00022692"/>
    </source>
</evidence>
<feature type="transmembrane region" description="Helical" evidence="6">
    <location>
        <begin position="120"/>
        <end position="144"/>
    </location>
</feature>
<dbReference type="AlphaFoldDB" id="A0A917H3S9"/>
<evidence type="ECO:0000256" key="6">
    <source>
        <dbReference type="SAM" id="Phobius"/>
    </source>
</evidence>
<dbReference type="Pfam" id="PF06271">
    <property type="entry name" value="RDD"/>
    <property type="match status" value="1"/>
</dbReference>
<keyword evidence="2 6" id="KW-0812">Transmembrane</keyword>
<name>A0A917H3S9_9BACL</name>
<evidence type="ECO:0000256" key="3">
    <source>
        <dbReference type="ARBA" id="ARBA00022989"/>
    </source>
</evidence>
<protein>
    <recommendedName>
        <fullName evidence="7">RDD domain-containing protein</fullName>
    </recommendedName>
</protein>
<evidence type="ECO:0000256" key="4">
    <source>
        <dbReference type="ARBA" id="ARBA00023136"/>
    </source>
</evidence>
<feature type="domain" description="RDD" evidence="7">
    <location>
        <begin position="9"/>
        <end position="101"/>
    </location>
</feature>
<keyword evidence="3 6" id="KW-1133">Transmembrane helix</keyword>
<comment type="subcellular location">
    <subcellularLocation>
        <location evidence="1">Membrane</location>
        <topology evidence="1">Multi-pass membrane protein</topology>
    </subcellularLocation>
</comment>
<keyword evidence="4 6" id="KW-0472">Membrane</keyword>
<dbReference type="Proteomes" id="UP000600247">
    <property type="component" value="Unassembled WGS sequence"/>
</dbReference>
<proteinExistence type="predicted"/>